<dbReference type="Gene3D" id="3.10.10.10">
    <property type="entry name" value="HIV Type 1 Reverse Transcriptase, subunit A, domain 1"/>
    <property type="match status" value="1"/>
</dbReference>
<dbReference type="GO" id="GO:0071897">
    <property type="term" value="P:DNA biosynthetic process"/>
    <property type="evidence" value="ECO:0007669"/>
    <property type="project" value="UniProtKB-ARBA"/>
</dbReference>
<dbReference type="InterPro" id="IPR000477">
    <property type="entry name" value="RT_dom"/>
</dbReference>
<gene>
    <name evidence="3" type="ORF">AVEN_185171_1</name>
    <name evidence="2" type="ORF">AVEN_249028_1</name>
</gene>
<name>A0A4Y2SZJ5_ARAVE</name>
<evidence type="ECO:0000313" key="3">
    <source>
        <dbReference type="EMBL" id="GBO06112.1"/>
    </source>
</evidence>
<dbReference type="PANTHER" id="PTHR47331">
    <property type="entry name" value="PHD-TYPE DOMAIN-CONTAINING PROTEIN"/>
    <property type="match status" value="1"/>
</dbReference>
<evidence type="ECO:0000313" key="2">
    <source>
        <dbReference type="EMBL" id="GBN93754.1"/>
    </source>
</evidence>
<dbReference type="OrthoDB" id="6430879at2759"/>
<dbReference type="SUPFAM" id="SSF56672">
    <property type="entry name" value="DNA/RNA polymerases"/>
    <property type="match status" value="1"/>
</dbReference>
<dbReference type="EMBL" id="BGPR01025121">
    <property type="protein sequence ID" value="GBN93754.1"/>
    <property type="molecule type" value="Genomic_DNA"/>
</dbReference>
<proteinExistence type="predicted"/>
<dbReference type="AlphaFoldDB" id="A0A4Y2SZJ5"/>
<dbReference type="EMBL" id="BGPR01032536">
    <property type="protein sequence ID" value="GBO06112.1"/>
    <property type="molecule type" value="Genomic_DNA"/>
</dbReference>
<evidence type="ECO:0000259" key="1">
    <source>
        <dbReference type="Pfam" id="PF00078"/>
    </source>
</evidence>
<accession>A0A4Y2SZJ5</accession>
<dbReference type="Proteomes" id="UP000499080">
    <property type="component" value="Unassembled WGS sequence"/>
</dbReference>
<keyword evidence="4" id="KW-1185">Reference proteome</keyword>
<dbReference type="Gene3D" id="3.30.70.270">
    <property type="match status" value="1"/>
</dbReference>
<dbReference type="InterPro" id="IPR043128">
    <property type="entry name" value="Rev_trsase/Diguanyl_cyclase"/>
</dbReference>
<reference evidence="2 4" key="1">
    <citation type="journal article" date="2019" name="Sci. Rep.">
        <title>Orb-weaving spider Araneus ventricosus genome elucidates the spidroin gene catalogue.</title>
        <authorList>
            <person name="Kono N."/>
            <person name="Nakamura H."/>
            <person name="Ohtoshi R."/>
            <person name="Moran D.A.P."/>
            <person name="Shinohara A."/>
            <person name="Yoshida Y."/>
            <person name="Fujiwara M."/>
            <person name="Mori M."/>
            <person name="Tomita M."/>
            <person name="Arakawa K."/>
        </authorList>
    </citation>
    <scope>NUCLEOTIDE SEQUENCE [LARGE SCALE GENOMIC DNA]</scope>
</reference>
<protein>
    <recommendedName>
        <fullName evidence="1">Reverse transcriptase domain-containing protein</fullName>
    </recommendedName>
</protein>
<dbReference type="Pfam" id="PF00078">
    <property type="entry name" value="RVT_1"/>
    <property type="match status" value="1"/>
</dbReference>
<dbReference type="InterPro" id="IPR043502">
    <property type="entry name" value="DNA/RNA_pol_sf"/>
</dbReference>
<evidence type="ECO:0000313" key="4">
    <source>
        <dbReference type="Proteomes" id="UP000499080"/>
    </source>
</evidence>
<dbReference type="PANTHER" id="PTHR47331:SF1">
    <property type="entry name" value="GAG-LIKE PROTEIN"/>
    <property type="match status" value="1"/>
</dbReference>
<sequence length="316" mass="36953">MKHLLNNNQDIASGRFSNLKSNFINDPSLFSDYKKVIDEHLRDGIIERIKDSDENKENTYYLPHRAVIRKDHSTTQLRIVFDASSHAKGQLSLNDCLYTGLNLISDLFSLLLRFRSHPVAISSDIQKAFLQINIEEGDRNFTRFYWSNNPEDDNKEIYRMTTVLFGVFSSPFLLAVTAKYHLKRCIEQFPMTHELLENSLYVDDLITGPENIESAFKSSLEAFNIVKDVSMNLRKWETNSVELRDRWRKERLEIDESNYSVNDNSALTPFKVLGLPWDSDLDIFYFETLNLEKFLSRRINTKRYNLQVAGRIFDPL</sequence>
<organism evidence="2 4">
    <name type="scientific">Araneus ventricosus</name>
    <name type="common">Orbweaver spider</name>
    <name type="synonym">Epeira ventricosa</name>
    <dbReference type="NCBI Taxonomy" id="182803"/>
    <lineage>
        <taxon>Eukaryota</taxon>
        <taxon>Metazoa</taxon>
        <taxon>Ecdysozoa</taxon>
        <taxon>Arthropoda</taxon>
        <taxon>Chelicerata</taxon>
        <taxon>Arachnida</taxon>
        <taxon>Araneae</taxon>
        <taxon>Araneomorphae</taxon>
        <taxon>Entelegynae</taxon>
        <taxon>Araneoidea</taxon>
        <taxon>Araneidae</taxon>
        <taxon>Araneus</taxon>
    </lineage>
</organism>
<feature type="domain" description="Reverse transcriptase" evidence="1">
    <location>
        <begin position="115"/>
        <end position="224"/>
    </location>
</feature>
<comment type="caution">
    <text evidence="2">The sequence shown here is derived from an EMBL/GenBank/DDBJ whole genome shotgun (WGS) entry which is preliminary data.</text>
</comment>